<dbReference type="InterPro" id="IPR001405">
    <property type="entry name" value="UPF0758"/>
</dbReference>
<evidence type="ECO:0000259" key="7">
    <source>
        <dbReference type="PROSITE" id="PS50249"/>
    </source>
</evidence>
<dbReference type="PANTHER" id="PTHR30471:SF3">
    <property type="entry name" value="UPF0758 PROTEIN YEES-RELATED"/>
    <property type="match status" value="1"/>
</dbReference>
<dbReference type="GO" id="GO:0046872">
    <property type="term" value="F:metal ion binding"/>
    <property type="evidence" value="ECO:0007669"/>
    <property type="project" value="UniProtKB-KW"/>
</dbReference>
<dbReference type="GO" id="GO:0008237">
    <property type="term" value="F:metallopeptidase activity"/>
    <property type="evidence" value="ECO:0007669"/>
    <property type="project" value="UniProtKB-KW"/>
</dbReference>
<keyword evidence="5" id="KW-0482">Metalloprotease</keyword>
<dbReference type="PROSITE" id="PS50249">
    <property type="entry name" value="MPN"/>
    <property type="match status" value="1"/>
</dbReference>
<keyword evidence="1" id="KW-0645">Protease</keyword>
<dbReference type="SUPFAM" id="SSF102712">
    <property type="entry name" value="JAB1/MPN domain"/>
    <property type="match status" value="1"/>
</dbReference>
<dbReference type="PATRIC" id="fig|913242.3.peg.4456"/>
<dbReference type="Pfam" id="PF04002">
    <property type="entry name" value="RadC"/>
    <property type="match status" value="1"/>
</dbReference>
<dbReference type="AlphaFoldDB" id="G5Q9N3"/>
<accession>G5Q9N3</accession>
<evidence type="ECO:0000256" key="5">
    <source>
        <dbReference type="ARBA" id="ARBA00023049"/>
    </source>
</evidence>
<dbReference type="InterPro" id="IPR037518">
    <property type="entry name" value="MPN"/>
</dbReference>
<sequence length="294" mass="32219">MLRIELRCASLAPVGLPSLTPPSRLVDPGLRAPLAKNRLCAVGGCGRSCCSLHRITAFSPSRAARAMRHARLRPGGRHARLRPGGRLRPLTACAAPCCRRFRAIPPEQPEHDHVATVLSLVRFLSAGARRARARALSTGMRDAHGRYLPASADDILEAARQVIDRKMRRGAEFTSPAAVKEYLRTKLASFEHEVFVVLFMDTRHRLIEYREMFHGTIDGASVYPREVVKEALRLNAAAVVVSHNHPSGNPEPSAADRALTQRLKEALGLVDVRVLDHIIVAGNETASFAEHGLI</sequence>
<dbReference type="CDD" id="cd08071">
    <property type="entry name" value="MPN_DUF2466"/>
    <property type="match status" value="1"/>
</dbReference>
<organism evidence="8 9">
    <name type="scientific">Salmonella enterica subsp. enterica serovar Montevideo str. S5-403</name>
    <dbReference type="NCBI Taxonomy" id="913242"/>
    <lineage>
        <taxon>Bacteria</taxon>
        <taxon>Pseudomonadati</taxon>
        <taxon>Pseudomonadota</taxon>
        <taxon>Gammaproteobacteria</taxon>
        <taxon>Enterobacterales</taxon>
        <taxon>Enterobacteriaceae</taxon>
        <taxon>Salmonella</taxon>
    </lineage>
</organism>
<name>G5Q9N3_SALMO</name>
<dbReference type="PROSITE" id="PS01302">
    <property type="entry name" value="UPF0758"/>
    <property type="match status" value="1"/>
</dbReference>
<dbReference type="InterPro" id="IPR025657">
    <property type="entry name" value="RadC_JAB"/>
</dbReference>
<dbReference type="EMBL" id="AFCS01001146">
    <property type="protein sequence ID" value="EHC73778.1"/>
    <property type="molecule type" value="Genomic_DNA"/>
</dbReference>
<evidence type="ECO:0000256" key="1">
    <source>
        <dbReference type="ARBA" id="ARBA00022670"/>
    </source>
</evidence>
<feature type="domain" description="MPN" evidence="7">
    <location>
        <begin position="172"/>
        <end position="294"/>
    </location>
</feature>
<gene>
    <name evidence="8" type="ORF">LTSEMON_5145</name>
</gene>
<keyword evidence="3" id="KW-0378">Hydrolase</keyword>
<evidence type="ECO:0000256" key="2">
    <source>
        <dbReference type="ARBA" id="ARBA00022723"/>
    </source>
</evidence>
<dbReference type="Gene3D" id="3.40.140.10">
    <property type="entry name" value="Cytidine Deaminase, domain 2"/>
    <property type="match status" value="1"/>
</dbReference>
<dbReference type="GO" id="GO:0006508">
    <property type="term" value="P:proteolysis"/>
    <property type="evidence" value="ECO:0007669"/>
    <property type="project" value="UniProtKB-KW"/>
</dbReference>
<evidence type="ECO:0000313" key="8">
    <source>
        <dbReference type="EMBL" id="EHC73778.1"/>
    </source>
</evidence>
<dbReference type="InterPro" id="IPR020891">
    <property type="entry name" value="UPF0758_CS"/>
</dbReference>
<keyword evidence="4" id="KW-0862">Zinc</keyword>
<comment type="caution">
    <text evidence="8">The sequence shown here is derived from an EMBL/GenBank/DDBJ whole genome shotgun (WGS) entry which is preliminary data.</text>
</comment>
<dbReference type="NCBIfam" id="TIGR00608">
    <property type="entry name" value="radc"/>
    <property type="match status" value="1"/>
</dbReference>
<evidence type="ECO:0000256" key="3">
    <source>
        <dbReference type="ARBA" id="ARBA00022801"/>
    </source>
</evidence>
<proteinExistence type="inferred from homology"/>
<dbReference type="PANTHER" id="PTHR30471">
    <property type="entry name" value="DNA REPAIR PROTEIN RADC"/>
    <property type="match status" value="1"/>
</dbReference>
<comment type="similarity">
    <text evidence="6">Belongs to the UPF0758 family.</text>
</comment>
<evidence type="ECO:0000313" key="9">
    <source>
        <dbReference type="Proteomes" id="UP000003221"/>
    </source>
</evidence>
<dbReference type="Proteomes" id="UP000003221">
    <property type="component" value="Unassembled WGS sequence"/>
</dbReference>
<evidence type="ECO:0000256" key="6">
    <source>
        <dbReference type="RuleBase" id="RU003797"/>
    </source>
</evidence>
<evidence type="ECO:0000256" key="4">
    <source>
        <dbReference type="ARBA" id="ARBA00022833"/>
    </source>
</evidence>
<keyword evidence="2" id="KW-0479">Metal-binding</keyword>
<protein>
    <submittedName>
        <fullName evidence="8">DNA repair protein RadC</fullName>
    </submittedName>
</protein>
<reference evidence="8 9" key="1">
    <citation type="journal article" date="2011" name="BMC Genomics">
        <title>Genome sequencing reveals diversification of virulence factor content and possible host adaptation in distinct subpopulations of Salmonella enterica.</title>
        <authorList>
            <person name="den Bakker H.C."/>
            <person name="Moreno Switt A.I."/>
            <person name="Govoni G."/>
            <person name="Cummings C.A."/>
            <person name="Ranieri M.L."/>
            <person name="Degoricija L."/>
            <person name="Hoelzer K."/>
            <person name="Rodriguez-Rivera L.D."/>
            <person name="Brown S."/>
            <person name="Bolchacova E."/>
            <person name="Furtado M.R."/>
            <person name="Wiedmann M."/>
        </authorList>
    </citation>
    <scope>NUCLEOTIDE SEQUENCE [LARGE SCALE GENOMIC DNA]</scope>
    <source>
        <strain evidence="8 9">S5-403</strain>
    </source>
</reference>